<keyword evidence="1" id="KW-0175">Coiled coil</keyword>
<protein>
    <submittedName>
        <fullName evidence="3">Amidase</fullName>
    </submittedName>
</protein>
<name>A0A1B8TP54_9FLAO</name>
<evidence type="ECO:0000256" key="1">
    <source>
        <dbReference type="SAM" id="Coils"/>
    </source>
</evidence>
<dbReference type="KEGG" id="pob:LPB03_16210"/>
<feature type="coiled-coil region" evidence="1">
    <location>
        <begin position="445"/>
        <end position="479"/>
    </location>
</feature>
<accession>A0A1B8TP54</accession>
<dbReference type="STRING" id="1774273.LPB03_16210"/>
<gene>
    <name evidence="3" type="ORF">LPB3_16150</name>
</gene>
<dbReference type="PANTHER" id="PTHR42678:SF34">
    <property type="entry name" value="OS04G0183300 PROTEIN"/>
    <property type="match status" value="1"/>
</dbReference>
<evidence type="ECO:0000259" key="2">
    <source>
        <dbReference type="Pfam" id="PF01425"/>
    </source>
</evidence>
<dbReference type="PANTHER" id="PTHR42678">
    <property type="entry name" value="AMIDASE"/>
    <property type="match status" value="1"/>
</dbReference>
<comment type="caution">
    <text evidence="3">The sequence shown here is derived from an EMBL/GenBank/DDBJ whole genome shotgun (WGS) entry which is preliminary data.</text>
</comment>
<dbReference type="Proteomes" id="UP000092584">
    <property type="component" value="Unassembled WGS sequence"/>
</dbReference>
<dbReference type="Gene3D" id="3.90.1300.10">
    <property type="entry name" value="Amidase signature (AS) domain"/>
    <property type="match status" value="1"/>
</dbReference>
<dbReference type="OrthoDB" id="9811471at2"/>
<feature type="domain" description="Amidase" evidence="2">
    <location>
        <begin position="126"/>
        <end position="483"/>
    </location>
</feature>
<dbReference type="SUPFAM" id="SSF75304">
    <property type="entry name" value="Amidase signature (AS) enzymes"/>
    <property type="match status" value="1"/>
</dbReference>
<keyword evidence="4" id="KW-1185">Reference proteome</keyword>
<dbReference type="PROSITE" id="PS51257">
    <property type="entry name" value="PROKAR_LIPOPROTEIN"/>
    <property type="match status" value="1"/>
</dbReference>
<evidence type="ECO:0000313" key="4">
    <source>
        <dbReference type="Proteomes" id="UP000092584"/>
    </source>
</evidence>
<evidence type="ECO:0000313" key="3">
    <source>
        <dbReference type="EMBL" id="OBY61344.1"/>
    </source>
</evidence>
<dbReference type="InterPro" id="IPR023631">
    <property type="entry name" value="Amidase_dom"/>
</dbReference>
<dbReference type="EMBL" id="LSFM01000027">
    <property type="protein sequence ID" value="OBY61344.1"/>
    <property type="molecule type" value="Genomic_DNA"/>
</dbReference>
<dbReference type="RefSeq" id="WP_065320676.1">
    <property type="nucleotide sequence ID" value="NZ_CP017477.1"/>
</dbReference>
<organism evidence="3 4">
    <name type="scientific">Polaribacter vadi</name>
    <dbReference type="NCBI Taxonomy" id="1774273"/>
    <lineage>
        <taxon>Bacteria</taxon>
        <taxon>Pseudomonadati</taxon>
        <taxon>Bacteroidota</taxon>
        <taxon>Flavobacteriia</taxon>
        <taxon>Flavobacteriales</taxon>
        <taxon>Flavobacteriaceae</taxon>
    </lineage>
</organism>
<dbReference type="InterPro" id="IPR036928">
    <property type="entry name" value="AS_sf"/>
</dbReference>
<reference evidence="4" key="1">
    <citation type="submission" date="2016-02" db="EMBL/GenBank/DDBJ databases">
        <authorList>
            <person name="Shin S.-K."/>
            <person name="Yi H."/>
            <person name="Kim E."/>
        </authorList>
    </citation>
    <scope>NUCLEOTIDE SEQUENCE [LARGE SCALE GENOMIC DNA]</scope>
    <source>
        <strain evidence="4">LPB0003</strain>
    </source>
</reference>
<sequence>MKQILFILFSIFLISSCQKKEEKEIVYFNNYDETEQIENQQKHEKKRMQFKLFQSKILDMNEVFKPFYKELTQFTEDNYEDLKPLILEQDIPTIQKSVQEGKLSYEKLTLFYLYRIRKFESDSTLSLNSIIALNPNVLKEAREKDKKKENISEFSMYGMPVLLKDNINTKEMATTAGAVALQKNETESDAFIVEKLRENGALILGKVNLSEWAYFFCSGCPLGYSAIGGQTLNPYGRAEFETGGSSAGSGVAVAANFAVVAVGTETSGSITSPSSQNSVVGLKPTIGVLSRSGIVPISSTLDTPGPMTKNVTDNAIFMNAMLGFDKADKASKKIDEDYFQNGFPTELDGIKLGVLSSLLTDSIYALTVDKLRKVGAEIIEITPPEISFDGFVTLLNIDMKHDLPSYLKNNAEKSISIKNVNDVVEFNNKDSLIRAPYGQQLFDGIVNDKTTLTELKEIKKNLKAEAEKYLQALKDESLDAILSINNYHSGIAAVSFHPTLTVPMGYKKSGEPVSLTFIGVPFSERKLLEIGYVFEQLTRVRKMPKNYQ</sequence>
<proteinExistence type="predicted"/>
<dbReference type="AlphaFoldDB" id="A0A1B8TP54"/>
<dbReference type="Pfam" id="PF01425">
    <property type="entry name" value="Amidase"/>
    <property type="match status" value="1"/>
</dbReference>